<dbReference type="Proteomes" id="UP000526501">
    <property type="component" value="Unassembled WGS sequence"/>
</dbReference>
<reference evidence="3 4" key="1">
    <citation type="submission" date="2020-07" db="EMBL/GenBank/DDBJ databases">
        <authorList>
            <person name="Feng X."/>
        </authorList>
    </citation>
    <scope>NUCLEOTIDE SEQUENCE [LARGE SCALE GENOMIC DNA]</scope>
    <source>
        <strain evidence="3 4">JCM23202</strain>
    </source>
</reference>
<accession>A0A7X1B6N4</accession>
<dbReference type="InterPro" id="IPR025641">
    <property type="entry name" value="DUF4340"/>
</dbReference>
<sequence length="655" mass="73586">MRLKITLTLLAILLGLLTYIFYIDSRSESGDADEQKASVLGDLAIGLDYLSIENNNTGQKITLERDGNRWMLKEPYLWPANEFAVQSILTELRFLERISSFETNVFSNSGVSLPDYGLSPSQFAIQIGRGEQRSTLHIGKPTEIGNNLYILSIDKSHVHVVNRSLLDAISINLDTLRSNRLFDIAVFEATSWNIQVREPNRDLRAWFSRNGDNWVFETPIRARADSEAVNVLLNRCLSLEADSIVAPAPTNLSPYGLQNPVYRIAIESDQSREVLEIGEKISPDSEFRYAKRESRPSVFQLRIDFLDILANAQTRLRERRIFELDVTAASTATIERRDQPPLTLQKLEDGTWELVVRDESQGIQTLSGDSKSINRLLKWLDELKAVPDTGFVNDAPSDPQKEVYGVEVPEYSITVYSNRIYGQDNPLPELKSETLLIGERTPEDRTESYVMIEGRNFIYATYNEIFDQIDNNPSRFKDRTVISLPAASRISKIAIERLLDNSIVLEQEIAPDSDPESGPAKLAGIVSNLKVEEYLTDGFTRTVPIAGRDTPWAYQLIATVSSEDADESITQQIEIFVSETTGGPLLYGGIARSNQGFRFGIDFIDTFSKLVFDRVPREKPEDPFSSKPLPETTDSEPIPEPPLEDVVDAPPAPAE</sequence>
<evidence type="ECO:0000256" key="1">
    <source>
        <dbReference type="SAM" id="MobiDB-lite"/>
    </source>
</evidence>
<dbReference type="EMBL" id="JACHVC010000012">
    <property type="protein sequence ID" value="MBC2606659.1"/>
    <property type="molecule type" value="Genomic_DNA"/>
</dbReference>
<organism evidence="3 4">
    <name type="scientific">Pelagicoccus albus</name>
    <dbReference type="NCBI Taxonomy" id="415222"/>
    <lineage>
        <taxon>Bacteria</taxon>
        <taxon>Pseudomonadati</taxon>
        <taxon>Verrucomicrobiota</taxon>
        <taxon>Opitutia</taxon>
        <taxon>Puniceicoccales</taxon>
        <taxon>Pelagicoccaceae</taxon>
        <taxon>Pelagicoccus</taxon>
    </lineage>
</organism>
<dbReference type="AlphaFoldDB" id="A0A7X1B6N4"/>
<evidence type="ECO:0000313" key="4">
    <source>
        <dbReference type="Proteomes" id="UP000526501"/>
    </source>
</evidence>
<dbReference type="Pfam" id="PF14238">
    <property type="entry name" value="DUF4340"/>
    <property type="match status" value="2"/>
</dbReference>
<dbReference type="RefSeq" id="WP_185660526.1">
    <property type="nucleotide sequence ID" value="NZ_CAWPOO010000012.1"/>
</dbReference>
<comment type="caution">
    <text evidence="3">The sequence shown here is derived from an EMBL/GenBank/DDBJ whole genome shotgun (WGS) entry which is preliminary data.</text>
</comment>
<feature type="domain" description="DUF4340" evidence="2">
    <location>
        <begin position="70"/>
        <end position="191"/>
    </location>
</feature>
<feature type="domain" description="DUF4340" evidence="2">
    <location>
        <begin position="214"/>
        <end position="385"/>
    </location>
</feature>
<keyword evidence="4" id="KW-1185">Reference proteome</keyword>
<name>A0A7X1B6N4_9BACT</name>
<proteinExistence type="predicted"/>
<gene>
    <name evidence="3" type="ORF">H5P27_11455</name>
</gene>
<evidence type="ECO:0000259" key="2">
    <source>
        <dbReference type="Pfam" id="PF14238"/>
    </source>
</evidence>
<evidence type="ECO:0000313" key="3">
    <source>
        <dbReference type="EMBL" id="MBC2606659.1"/>
    </source>
</evidence>
<protein>
    <submittedName>
        <fullName evidence="3">DUF4340 domain-containing protein</fullName>
    </submittedName>
</protein>
<feature type="region of interest" description="Disordered" evidence="1">
    <location>
        <begin position="616"/>
        <end position="655"/>
    </location>
</feature>